<keyword evidence="3" id="KW-1185">Reference proteome</keyword>
<dbReference type="Pfam" id="PF04379">
    <property type="entry name" value="DUF525"/>
    <property type="match status" value="1"/>
</dbReference>
<feature type="domain" description="ApaG" evidence="1">
    <location>
        <begin position="303"/>
        <end position="444"/>
    </location>
</feature>
<gene>
    <name evidence="2" type="ORF">ZIOFF_027064</name>
</gene>
<evidence type="ECO:0000313" key="3">
    <source>
        <dbReference type="Proteomes" id="UP000734854"/>
    </source>
</evidence>
<dbReference type="Proteomes" id="UP000734854">
    <property type="component" value="Unassembled WGS sequence"/>
</dbReference>
<dbReference type="EMBL" id="JACMSC010000007">
    <property type="protein sequence ID" value="KAG6516595.1"/>
    <property type="molecule type" value="Genomic_DNA"/>
</dbReference>
<dbReference type="PANTHER" id="PTHR47463:SF2">
    <property type="entry name" value="F-BOX PROTEIN SKIP16"/>
    <property type="match status" value="1"/>
</dbReference>
<evidence type="ECO:0000313" key="2">
    <source>
        <dbReference type="EMBL" id="KAG6516595.1"/>
    </source>
</evidence>
<dbReference type="OrthoDB" id="2305498at2759"/>
<dbReference type="InterPro" id="IPR007474">
    <property type="entry name" value="ApaG_domain"/>
</dbReference>
<proteinExistence type="predicted"/>
<accession>A0A8J5GYA5</accession>
<comment type="caution">
    <text evidence="2">The sequence shown here is derived from an EMBL/GenBank/DDBJ whole genome shotgun (WGS) entry which is preliminary data.</text>
</comment>
<dbReference type="AlphaFoldDB" id="A0A8J5GYA5"/>
<organism evidence="2 3">
    <name type="scientific">Zingiber officinale</name>
    <name type="common">Ginger</name>
    <name type="synonym">Amomum zingiber</name>
    <dbReference type="NCBI Taxonomy" id="94328"/>
    <lineage>
        <taxon>Eukaryota</taxon>
        <taxon>Viridiplantae</taxon>
        <taxon>Streptophyta</taxon>
        <taxon>Embryophyta</taxon>
        <taxon>Tracheophyta</taxon>
        <taxon>Spermatophyta</taxon>
        <taxon>Magnoliopsida</taxon>
        <taxon>Liliopsida</taxon>
        <taxon>Zingiberales</taxon>
        <taxon>Zingiberaceae</taxon>
        <taxon>Zingiber</taxon>
    </lineage>
</organism>
<reference evidence="2 3" key="1">
    <citation type="submission" date="2020-08" db="EMBL/GenBank/DDBJ databases">
        <title>Plant Genome Project.</title>
        <authorList>
            <person name="Zhang R.-G."/>
        </authorList>
    </citation>
    <scope>NUCLEOTIDE SEQUENCE [LARGE SCALE GENOMIC DNA]</scope>
    <source>
        <tissue evidence="2">Rhizome</tissue>
    </source>
</reference>
<dbReference type="Pfam" id="PF09346">
    <property type="entry name" value="SMI1_KNR4"/>
    <property type="match status" value="1"/>
</dbReference>
<evidence type="ECO:0000259" key="1">
    <source>
        <dbReference type="PROSITE" id="PS51087"/>
    </source>
</evidence>
<name>A0A8J5GYA5_ZINOF</name>
<dbReference type="InterPro" id="IPR001810">
    <property type="entry name" value="F-box_dom"/>
</dbReference>
<dbReference type="SMART" id="SM00860">
    <property type="entry name" value="SMI1_KNR4"/>
    <property type="match status" value="1"/>
</dbReference>
<protein>
    <recommendedName>
        <fullName evidence="1">ApaG domain-containing protein</fullName>
    </recommendedName>
</protein>
<dbReference type="InterPro" id="IPR018958">
    <property type="entry name" value="Knr4/Smi1-like_dom"/>
</dbReference>
<dbReference type="PANTHER" id="PTHR47463">
    <property type="entry name" value="F-BOX PROTEIN SKIP16"/>
    <property type="match status" value="1"/>
</dbReference>
<dbReference type="Pfam" id="PF12937">
    <property type="entry name" value="F-box-like"/>
    <property type="match status" value="1"/>
</dbReference>
<sequence length="444" mass="49379">MAAGLESLGGFVLESILFKLDAKHAAAAACVSTRLRSAASDDALWRHFCARDFALYDRPLDPDGALCPSFKGAYKSWFGSFSMYPLSLVKRAKECWTSIRCWLSDNCPEISDTLRKGVSEAEIQQAEKILGVKLPAPTKVLYRLCDGQETFTTNAAKNKYLADLGIIGGYEFYEHLVNVHLLPLRMVVSQTKNLTKEVSMLTMPKYIVVAASFYMAKFFCLNCSSGQLYVGTSNLLENGEMMPCVPGELVRLKADANFDMPQDALLLWLEEHNRRLRSSMIKTRHPSSRSICLFPETSPYCSVAVTNGVQVRASAVFVPEASDANGGEESYYFSYSIRMSLLPEGCMLDGVYYSSCQLHSRHWIIRSKDTIVSNVHGEAVIGQYPLLLPGEEEFVYQSCTPVPGVPGSVEGSFTFVPGRLSRPEGRQFDVKVAPFILEKPEYIF</sequence>
<dbReference type="PROSITE" id="PS51087">
    <property type="entry name" value="APAG"/>
    <property type="match status" value="1"/>
</dbReference>